<dbReference type="InterPro" id="IPR006630">
    <property type="entry name" value="La_HTH"/>
</dbReference>
<feature type="domain" description="SUZ-C" evidence="7">
    <location>
        <begin position="407"/>
        <end position="467"/>
    </location>
</feature>
<dbReference type="Pfam" id="PF05383">
    <property type="entry name" value="La"/>
    <property type="match status" value="1"/>
</dbReference>
<dbReference type="PRINTS" id="PR00302">
    <property type="entry name" value="LUPUSLA"/>
</dbReference>
<comment type="subcellular location">
    <subcellularLocation>
        <location evidence="1">Nucleus</location>
    </subcellularLocation>
</comment>
<dbReference type="InterPro" id="IPR024642">
    <property type="entry name" value="SUZ-C"/>
</dbReference>
<dbReference type="SUPFAM" id="SSF46785">
    <property type="entry name" value="Winged helix' DNA-binding domain"/>
    <property type="match status" value="1"/>
</dbReference>
<dbReference type="GO" id="GO:1990904">
    <property type="term" value="C:ribonucleoprotein complex"/>
    <property type="evidence" value="ECO:0007669"/>
    <property type="project" value="InterPro"/>
</dbReference>
<dbReference type="PROSITE" id="PS50961">
    <property type="entry name" value="HTH_LA"/>
    <property type="match status" value="1"/>
</dbReference>
<evidence type="ECO:0000259" key="6">
    <source>
        <dbReference type="PROSITE" id="PS50961"/>
    </source>
</evidence>
<protein>
    <recommendedName>
        <fullName evidence="10">La-related protein 6</fullName>
    </recommendedName>
</protein>
<evidence type="ECO:0000256" key="4">
    <source>
        <dbReference type="PROSITE-ProRule" id="PRU00332"/>
    </source>
</evidence>
<name>A0A8T2KEQ0_9PIPI</name>
<dbReference type="InterPro" id="IPR012677">
    <property type="entry name" value="Nucleotide-bd_a/b_plait_sf"/>
</dbReference>
<dbReference type="PANTHER" id="PTHR22792:SF61">
    <property type="entry name" value="LA RIBONUCLEOPROTEIN DOMAIN FAMILY MEMBER 6"/>
    <property type="match status" value="1"/>
</dbReference>
<dbReference type="PROSITE" id="PS51938">
    <property type="entry name" value="SUZ_C"/>
    <property type="match status" value="1"/>
</dbReference>
<evidence type="ECO:0000256" key="1">
    <source>
        <dbReference type="ARBA" id="ARBA00004123"/>
    </source>
</evidence>
<dbReference type="SUPFAM" id="SSF54928">
    <property type="entry name" value="RNA-binding domain, RBD"/>
    <property type="match status" value="1"/>
</dbReference>
<evidence type="ECO:0000259" key="7">
    <source>
        <dbReference type="PROSITE" id="PS51938"/>
    </source>
</evidence>
<dbReference type="InterPro" id="IPR036390">
    <property type="entry name" value="WH_DNA-bd_sf"/>
</dbReference>
<dbReference type="FunFam" id="1.10.10.10:FF:000158">
    <property type="entry name" value="La ribonucleoprotein domain family member 7"/>
    <property type="match status" value="1"/>
</dbReference>
<evidence type="ECO:0000313" key="8">
    <source>
        <dbReference type="EMBL" id="KAG8454813.1"/>
    </source>
</evidence>
<dbReference type="CDD" id="cd08033">
    <property type="entry name" value="LARP_6"/>
    <property type="match status" value="1"/>
</dbReference>
<feature type="region of interest" description="Disordered" evidence="5">
    <location>
        <begin position="274"/>
        <end position="306"/>
    </location>
</feature>
<evidence type="ECO:0000256" key="3">
    <source>
        <dbReference type="ARBA" id="ARBA00023242"/>
    </source>
</evidence>
<dbReference type="Gene3D" id="1.10.10.10">
    <property type="entry name" value="Winged helix-like DNA-binding domain superfamily/Winged helix DNA-binding domain"/>
    <property type="match status" value="1"/>
</dbReference>
<evidence type="ECO:0000313" key="9">
    <source>
        <dbReference type="Proteomes" id="UP000812440"/>
    </source>
</evidence>
<dbReference type="InterPro" id="IPR002344">
    <property type="entry name" value="Lupus_La"/>
</dbReference>
<evidence type="ECO:0000256" key="2">
    <source>
        <dbReference type="ARBA" id="ARBA00022884"/>
    </source>
</evidence>
<sequence>MSSPCYPSDSSLTSSCSIPVKVRPHSFDSGLVLRDRNGKRYHNGQNFDSLDGSFMDSTETLDDSSYEGDSGIPDFKLIHRIVSQVEFYLSDENLSHDAFLLKHVQKNKMGYVSIKLLTSFKKIKYLTRDWRKTLYALQFSEQLEVNEEKTKVKRKNPLPDYLLGLPPTKLLLAWNLSEAENKPFLCQQKNSMEIVTSIFAAYGVITSIRILRPGKEVPGDVKKYVSRYPELSRKSCALVEYEHLEGARKALEALDVKQSSPSIEKLRVIPVSNRGSRKKSVTDTGELDDSDLPDKKMTRKEIKTKERLHYTTEDSSFYSSSESDSTPASPVIAPRYLSPLTFSSPSVMFKPQSISSPYSSPLIVRKNLSHSPIPPSPLANELGNGDFPSPSTSPESFRKNLDLSGESSVSPWVQRRRAAAHSLKLENKLLPCSPLVLKKLPVSFGLHNGVIRYPYGPDGSRGFHNSIGRGKLVLRH</sequence>
<proteinExistence type="predicted"/>
<dbReference type="EMBL" id="JAACNH010000001">
    <property type="protein sequence ID" value="KAG8454813.1"/>
    <property type="molecule type" value="Genomic_DNA"/>
</dbReference>
<organism evidence="8 9">
    <name type="scientific">Hymenochirus boettgeri</name>
    <name type="common">Congo dwarf clawed frog</name>
    <dbReference type="NCBI Taxonomy" id="247094"/>
    <lineage>
        <taxon>Eukaryota</taxon>
        <taxon>Metazoa</taxon>
        <taxon>Chordata</taxon>
        <taxon>Craniata</taxon>
        <taxon>Vertebrata</taxon>
        <taxon>Euteleostomi</taxon>
        <taxon>Amphibia</taxon>
        <taxon>Batrachia</taxon>
        <taxon>Anura</taxon>
        <taxon>Pipoidea</taxon>
        <taxon>Pipidae</taxon>
        <taxon>Pipinae</taxon>
        <taxon>Hymenochirus</taxon>
    </lineage>
</organism>
<evidence type="ECO:0008006" key="10">
    <source>
        <dbReference type="Google" id="ProtNLM"/>
    </source>
</evidence>
<dbReference type="PANTHER" id="PTHR22792">
    <property type="entry name" value="LUPUS LA PROTEIN-RELATED"/>
    <property type="match status" value="1"/>
</dbReference>
<dbReference type="InterPro" id="IPR036388">
    <property type="entry name" value="WH-like_DNA-bd_sf"/>
</dbReference>
<dbReference type="Gene3D" id="3.30.70.330">
    <property type="match status" value="1"/>
</dbReference>
<accession>A0A8T2KEQ0</accession>
<keyword evidence="9" id="KW-1185">Reference proteome</keyword>
<dbReference type="InterPro" id="IPR035979">
    <property type="entry name" value="RBD_domain_sf"/>
</dbReference>
<dbReference type="GO" id="GO:0006396">
    <property type="term" value="P:RNA processing"/>
    <property type="evidence" value="ECO:0007669"/>
    <property type="project" value="InterPro"/>
</dbReference>
<dbReference type="InterPro" id="IPR045180">
    <property type="entry name" value="La_dom_prot"/>
</dbReference>
<dbReference type="Proteomes" id="UP000812440">
    <property type="component" value="Chromosome 1"/>
</dbReference>
<feature type="compositionally biased region" description="Basic and acidic residues" evidence="5">
    <location>
        <begin position="292"/>
        <end position="306"/>
    </location>
</feature>
<keyword evidence="2 4" id="KW-0694">RNA-binding</keyword>
<dbReference type="GO" id="GO:0005634">
    <property type="term" value="C:nucleus"/>
    <property type="evidence" value="ECO:0007669"/>
    <property type="project" value="UniProtKB-SubCell"/>
</dbReference>
<dbReference type="OrthoDB" id="435402at2759"/>
<dbReference type="SMART" id="SM00715">
    <property type="entry name" value="LA"/>
    <property type="match status" value="1"/>
</dbReference>
<feature type="region of interest" description="Disordered" evidence="5">
    <location>
        <begin position="374"/>
        <end position="400"/>
    </location>
</feature>
<dbReference type="GO" id="GO:0003729">
    <property type="term" value="F:mRNA binding"/>
    <property type="evidence" value="ECO:0007669"/>
    <property type="project" value="TreeGrafter"/>
</dbReference>
<dbReference type="AlphaFoldDB" id="A0A8T2KEQ0"/>
<comment type="caution">
    <text evidence="8">The sequence shown here is derived from an EMBL/GenBank/DDBJ whole genome shotgun (WGS) entry which is preliminary data.</text>
</comment>
<gene>
    <name evidence="8" type="ORF">GDO86_001145</name>
</gene>
<reference evidence="8" key="1">
    <citation type="thesis" date="2020" institute="ProQuest LLC" country="789 East Eisenhower Parkway, Ann Arbor, MI, USA">
        <title>Comparative Genomics and Chromosome Evolution.</title>
        <authorList>
            <person name="Mudd A.B."/>
        </authorList>
    </citation>
    <scope>NUCLEOTIDE SEQUENCE</scope>
    <source>
        <strain evidence="8">Female2</strain>
        <tissue evidence="8">Blood</tissue>
    </source>
</reference>
<feature type="domain" description="HTH La-type RNA-binding" evidence="6">
    <location>
        <begin position="71"/>
        <end position="162"/>
    </location>
</feature>
<evidence type="ECO:0000256" key="5">
    <source>
        <dbReference type="SAM" id="MobiDB-lite"/>
    </source>
</evidence>
<keyword evidence="3" id="KW-0539">Nucleus</keyword>